<proteinExistence type="predicted"/>
<dbReference type="Pfam" id="PF26328">
    <property type="entry name" value="YolC_YozM"/>
    <property type="match status" value="1"/>
</dbReference>
<dbReference type="AlphaFoldDB" id="A0A926RZV7"/>
<dbReference type="Proteomes" id="UP000626844">
    <property type="component" value="Unassembled WGS sequence"/>
</dbReference>
<keyword evidence="2" id="KW-1185">Reference proteome</keyword>
<evidence type="ECO:0000313" key="2">
    <source>
        <dbReference type="Proteomes" id="UP000626844"/>
    </source>
</evidence>
<name>A0A926RZV7_9BACI</name>
<accession>A0A926RZV7</accession>
<reference evidence="1" key="1">
    <citation type="submission" date="2020-09" db="EMBL/GenBank/DDBJ databases">
        <title>A novel bacterium of genus Bacillus, isolated from South China Sea.</title>
        <authorList>
            <person name="Huang H."/>
            <person name="Mo K."/>
            <person name="Hu Y."/>
        </authorList>
    </citation>
    <scope>NUCLEOTIDE SEQUENCE</scope>
    <source>
        <strain evidence="1">IB182487</strain>
    </source>
</reference>
<gene>
    <name evidence="1" type="ORF">IC621_04225</name>
</gene>
<dbReference type="RefSeq" id="WP_191156037.1">
    <property type="nucleotide sequence ID" value="NZ_JACXAI010000003.1"/>
</dbReference>
<dbReference type="InterPro" id="IPR058995">
    <property type="entry name" value="YolC/YozM-like"/>
</dbReference>
<comment type="caution">
    <text evidence="1">The sequence shown here is derived from an EMBL/GenBank/DDBJ whole genome shotgun (WGS) entry which is preliminary data.</text>
</comment>
<organism evidence="1 2">
    <name type="scientific">Metabacillus arenae</name>
    <dbReference type="NCBI Taxonomy" id="2771434"/>
    <lineage>
        <taxon>Bacteria</taxon>
        <taxon>Bacillati</taxon>
        <taxon>Bacillota</taxon>
        <taxon>Bacilli</taxon>
        <taxon>Bacillales</taxon>
        <taxon>Bacillaceae</taxon>
        <taxon>Metabacillus</taxon>
    </lineage>
</organism>
<sequence>MQSTQIGDTDPIISVSVYDDGDITEVENYLESNLSEGDLDNYKLNVYQYSSDPLGFRDNERENLDLD</sequence>
<protein>
    <submittedName>
        <fullName evidence="1">Uncharacterized protein</fullName>
    </submittedName>
</protein>
<evidence type="ECO:0000313" key="1">
    <source>
        <dbReference type="EMBL" id="MBD1379429.1"/>
    </source>
</evidence>
<dbReference type="EMBL" id="JACXAI010000003">
    <property type="protein sequence ID" value="MBD1379429.1"/>
    <property type="molecule type" value="Genomic_DNA"/>
</dbReference>